<keyword evidence="5" id="KW-0436">Ligase</keyword>
<comment type="caution">
    <text evidence="5">The sequence shown here is derived from an EMBL/GenBank/DDBJ whole genome shotgun (WGS) entry which is preliminary data.</text>
</comment>
<keyword evidence="2 3" id="KW-0092">Biotin</keyword>
<reference evidence="5 6" key="1">
    <citation type="submission" date="2024-09" db="EMBL/GenBank/DDBJ databases">
        <authorList>
            <person name="Sun Q."/>
            <person name="Mori K."/>
        </authorList>
    </citation>
    <scope>NUCLEOTIDE SEQUENCE [LARGE SCALE GENOMIC DNA]</scope>
    <source>
        <strain evidence="5 6">JCM 13519</strain>
    </source>
</reference>
<feature type="domain" description="Lipoyl-binding" evidence="4">
    <location>
        <begin position="100"/>
        <end position="176"/>
    </location>
</feature>
<organism evidence="5 6">
    <name type="scientific">Arthrobacter methylotrophus</name>
    <dbReference type="NCBI Taxonomy" id="121291"/>
    <lineage>
        <taxon>Bacteria</taxon>
        <taxon>Bacillati</taxon>
        <taxon>Actinomycetota</taxon>
        <taxon>Actinomycetes</taxon>
        <taxon>Micrococcales</taxon>
        <taxon>Micrococcaceae</taxon>
        <taxon>Arthrobacter</taxon>
    </lineage>
</organism>
<dbReference type="GO" id="GO:0003989">
    <property type="term" value="F:acetyl-CoA carboxylase activity"/>
    <property type="evidence" value="ECO:0007669"/>
    <property type="project" value="UniProtKB-EC"/>
</dbReference>
<keyword evidence="3" id="KW-0443">Lipid metabolism</keyword>
<protein>
    <recommendedName>
        <fullName evidence="1 3">Biotin carboxyl carrier protein of acetyl-CoA carboxylase</fullName>
    </recommendedName>
</protein>
<dbReference type="PRINTS" id="PR01071">
    <property type="entry name" value="ACOABIOTINCC"/>
</dbReference>
<evidence type="ECO:0000256" key="3">
    <source>
        <dbReference type="RuleBase" id="RU364072"/>
    </source>
</evidence>
<keyword evidence="3" id="KW-0276">Fatty acid metabolism</keyword>
<dbReference type="EMBL" id="JBHMBH010000004">
    <property type="protein sequence ID" value="MFB9712649.1"/>
    <property type="molecule type" value="Genomic_DNA"/>
</dbReference>
<dbReference type="InterPro" id="IPR001249">
    <property type="entry name" value="AcCoA_biotinCC"/>
</dbReference>
<evidence type="ECO:0000256" key="2">
    <source>
        <dbReference type="ARBA" id="ARBA00023267"/>
    </source>
</evidence>
<keyword evidence="3" id="KW-0275">Fatty acid biosynthesis</keyword>
<accession>A0ABV5UJF1</accession>
<dbReference type="RefSeq" id="WP_345046404.1">
    <property type="nucleotide sequence ID" value="NZ_BAABED010000001.1"/>
</dbReference>
<dbReference type="InterPro" id="IPR050709">
    <property type="entry name" value="Biotin_Carboxyl_Carrier/Decarb"/>
</dbReference>
<evidence type="ECO:0000256" key="1">
    <source>
        <dbReference type="ARBA" id="ARBA00017562"/>
    </source>
</evidence>
<proteinExistence type="predicted"/>
<dbReference type="PROSITE" id="PS50968">
    <property type="entry name" value="BIOTINYL_LIPOYL"/>
    <property type="match status" value="1"/>
</dbReference>
<keyword evidence="6" id="KW-1185">Reference proteome</keyword>
<comment type="pathway">
    <text evidence="3">Lipid metabolism; fatty acid biosynthesis.</text>
</comment>
<dbReference type="Gene3D" id="2.40.50.100">
    <property type="match status" value="1"/>
</dbReference>
<keyword evidence="3" id="KW-0444">Lipid biosynthesis</keyword>
<dbReference type="CDD" id="cd06850">
    <property type="entry name" value="biotinyl_domain"/>
    <property type="match status" value="1"/>
</dbReference>
<gene>
    <name evidence="5" type="primary">accB</name>
    <name evidence="5" type="ORF">ACFFPI_00570</name>
</gene>
<evidence type="ECO:0000313" key="6">
    <source>
        <dbReference type="Proteomes" id="UP001589536"/>
    </source>
</evidence>
<dbReference type="NCBIfam" id="TIGR00531">
    <property type="entry name" value="BCCP"/>
    <property type="match status" value="1"/>
</dbReference>
<dbReference type="InterPro" id="IPR000089">
    <property type="entry name" value="Biotin_lipoyl"/>
</dbReference>
<name>A0ABV5UJF1_9MICC</name>
<dbReference type="InterPro" id="IPR011053">
    <property type="entry name" value="Single_hybrid_motif"/>
</dbReference>
<dbReference type="SUPFAM" id="SSF51230">
    <property type="entry name" value="Single hybrid motif"/>
    <property type="match status" value="1"/>
</dbReference>
<evidence type="ECO:0000259" key="4">
    <source>
        <dbReference type="PROSITE" id="PS50968"/>
    </source>
</evidence>
<dbReference type="Proteomes" id="UP001589536">
    <property type="component" value="Unassembled WGS sequence"/>
</dbReference>
<dbReference type="PANTHER" id="PTHR45266">
    <property type="entry name" value="OXALOACETATE DECARBOXYLASE ALPHA CHAIN"/>
    <property type="match status" value="1"/>
</dbReference>
<comment type="function">
    <text evidence="3">This protein is a component of the acetyl coenzyme A carboxylase complex; first, biotin carboxylase catalyzes the carboxylation of the carrier protein and then the transcarboxylase transfers the carboxyl group to form malonyl-CoA.</text>
</comment>
<evidence type="ECO:0000313" key="5">
    <source>
        <dbReference type="EMBL" id="MFB9712649.1"/>
    </source>
</evidence>
<dbReference type="Pfam" id="PF00364">
    <property type="entry name" value="Biotin_lipoyl"/>
    <property type="match status" value="1"/>
</dbReference>
<sequence length="179" mass="18515">MNEGSFPHMDVDLEELAAIIEQLDKTEFTDFLYEKGALRLHVRRGGHIPDVAGPGNPVAVSTPAPVPAPAAVPVPAPAAMPAAVNGHSPAISPDALREGHILVTAPMLGTYYGAPKPGEPAFVQVGDSVAADAVLCIVEVMKLMNSVTAGAAGEITAVFVKDGDLVEFEQPLFAIRAAS</sequence>
<dbReference type="PANTHER" id="PTHR45266:SF3">
    <property type="entry name" value="OXALOACETATE DECARBOXYLASE ALPHA CHAIN"/>
    <property type="match status" value="1"/>
</dbReference>